<dbReference type="Gene3D" id="3.40.50.300">
    <property type="entry name" value="P-loop containing nucleotide triphosphate hydrolases"/>
    <property type="match status" value="1"/>
</dbReference>
<evidence type="ECO:0000256" key="2">
    <source>
        <dbReference type="ARBA" id="ARBA00022777"/>
    </source>
</evidence>
<keyword evidence="6" id="KW-1185">Reference proteome</keyword>
<dbReference type="InterPro" id="IPR027417">
    <property type="entry name" value="P-loop_NTPase"/>
</dbReference>
<keyword evidence="3" id="KW-0902">Two-component regulatory system</keyword>
<dbReference type="InterPro" id="IPR003852">
    <property type="entry name" value="Sig_transdc_His_kinase_KdpD_N"/>
</dbReference>
<feature type="domain" description="Signal transduction histidine kinase osmosensitive K+ channel sensor N-terminal" evidence="4">
    <location>
        <begin position="3"/>
        <end position="51"/>
    </location>
</feature>
<accession>A0A7W4UQQ5</accession>
<evidence type="ECO:0000259" key="4">
    <source>
        <dbReference type="Pfam" id="PF02702"/>
    </source>
</evidence>
<dbReference type="RefSeq" id="WP_183625461.1">
    <property type="nucleotide sequence ID" value="NZ_JACHWJ010000003.1"/>
</dbReference>
<dbReference type="Proteomes" id="UP000545286">
    <property type="component" value="Unassembled WGS sequence"/>
</dbReference>
<evidence type="ECO:0000256" key="3">
    <source>
        <dbReference type="ARBA" id="ARBA00023012"/>
    </source>
</evidence>
<gene>
    <name evidence="5" type="ORF">FHX72_002417</name>
</gene>
<dbReference type="GO" id="GO:0000155">
    <property type="term" value="F:phosphorelay sensor kinase activity"/>
    <property type="evidence" value="ECO:0007669"/>
    <property type="project" value="InterPro"/>
</dbReference>
<evidence type="ECO:0000313" key="6">
    <source>
        <dbReference type="Proteomes" id="UP000545286"/>
    </source>
</evidence>
<dbReference type="AlphaFoldDB" id="A0A7W4UQQ5"/>
<dbReference type="EMBL" id="JACHWJ010000003">
    <property type="protein sequence ID" value="MBB2958272.1"/>
    <property type="molecule type" value="Genomic_DNA"/>
</dbReference>
<name>A0A7W4UQQ5_9MICO</name>
<evidence type="ECO:0000313" key="5">
    <source>
        <dbReference type="EMBL" id="MBB2958272.1"/>
    </source>
</evidence>
<protein>
    <submittedName>
        <fullName evidence="5">K+-sensing histidine kinase KdpD</fullName>
    </submittedName>
</protein>
<keyword evidence="1" id="KW-0808">Transferase</keyword>
<dbReference type="PANTHER" id="PTHR45569:SF1">
    <property type="entry name" value="SENSOR PROTEIN KDPD"/>
    <property type="match status" value="1"/>
</dbReference>
<dbReference type="InterPro" id="IPR052023">
    <property type="entry name" value="Histidine_kinase_KdpD"/>
</dbReference>
<keyword evidence="2 5" id="KW-0418">Kinase</keyword>
<dbReference type="GO" id="GO:0005886">
    <property type="term" value="C:plasma membrane"/>
    <property type="evidence" value="ECO:0007669"/>
    <property type="project" value="TreeGrafter"/>
</dbReference>
<proteinExistence type="predicted"/>
<comment type="caution">
    <text evidence="5">The sequence shown here is derived from an EMBL/GenBank/DDBJ whole genome shotgun (WGS) entry which is preliminary data.</text>
</comment>
<dbReference type="Pfam" id="PF02702">
    <property type="entry name" value="KdpD"/>
    <property type="match status" value="1"/>
</dbReference>
<evidence type="ECO:0000256" key="1">
    <source>
        <dbReference type="ARBA" id="ARBA00022679"/>
    </source>
</evidence>
<reference evidence="5 6" key="1">
    <citation type="submission" date="2020-08" db="EMBL/GenBank/DDBJ databases">
        <title>Sequencing the genomes of 1000 actinobacteria strains.</title>
        <authorList>
            <person name="Klenk H.-P."/>
        </authorList>
    </citation>
    <scope>NUCLEOTIDE SEQUENCE [LARGE SCALE GENOMIC DNA]</scope>
    <source>
        <strain evidence="5 6">DSM 20419</strain>
    </source>
</reference>
<dbReference type="PANTHER" id="PTHR45569">
    <property type="entry name" value="SENSOR PROTEIN KDPD"/>
    <property type="match status" value="1"/>
</dbReference>
<sequence>MAKRGRLRVLLGAAPGVGKTFAMLHEGKRMREAGRDVVVAVVETHGRAATRCRR</sequence>
<organism evidence="5 6">
    <name type="scientific">Pseudoclavibacter helvolus</name>
    <dbReference type="NCBI Taxonomy" id="255205"/>
    <lineage>
        <taxon>Bacteria</taxon>
        <taxon>Bacillati</taxon>
        <taxon>Actinomycetota</taxon>
        <taxon>Actinomycetes</taxon>
        <taxon>Micrococcales</taxon>
        <taxon>Microbacteriaceae</taxon>
        <taxon>Pseudoclavibacter</taxon>
    </lineage>
</organism>